<evidence type="ECO:0000313" key="1">
    <source>
        <dbReference type="EMBL" id="GMI37230.1"/>
    </source>
</evidence>
<comment type="caution">
    <text evidence="1">The sequence shown here is derived from an EMBL/GenBank/DDBJ whole genome shotgun (WGS) entry which is preliminary data.</text>
</comment>
<dbReference type="Proteomes" id="UP001165060">
    <property type="component" value="Unassembled WGS sequence"/>
</dbReference>
<dbReference type="EMBL" id="BRYB01004809">
    <property type="protein sequence ID" value="GMI37230.1"/>
    <property type="molecule type" value="Genomic_DNA"/>
</dbReference>
<evidence type="ECO:0000313" key="2">
    <source>
        <dbReference type="Proteomes" id="UP001165060"/>
    </source>
</evidence>
<sequence>MSTYETIPNTDTPGDPPPPLSKHLRVLLSLSLLSLLAFLLSPSSAPLTVSLLGAPVAKHSLLKAPTSAPPGCTASVLLLRHCEGLNLRQYCTVLGEQRALFLATQFGDGAGERWPAPELLYARPPEKGKYVMREIELLTPLADKFGLEIRSAGFGIRHKDKMAEEIFEGMRSGETCGGLVVVSWKHENIPKLARQMGCGPLEGCPERYPVTSFDDAWEITYTYDVEKHSEKKSGKIGGPKWTVQGTVVKENFDPIAWKKQHGEGGMEAFGF</sequence>
<keyword evidence="2" id="KW-1185">Reference proteome</keyword>
<organism evidence="1 2">
    <name type="scientific">Tetraparma gracilis</name>
    <dbReference type="NCBI Taxonomy" id="2962635"/>
    <lineage>
        <taxon>Eukaryota</taxon>
        <taxon>Sar</taxon>
        <taxon>Stramenopiles</taxon>
        <taxon>Ochrophyta</taxon>
        <taxon>Bolidophyceae</taxon>
        <taxon>Parmales</taxon>
        <taxon>Triparmaceae</taxon>
        <taxon>Tetraparma</taxon>
    </lineage>
</organism>
<gene>
    <name evidence="1" type="ORF">TeGR_g6208</name>
</gene>
<proteinExistence type="predicted"/>
<accession>A0ABQ6N0C4</accession>
<name>A0ABQ6N0C4_9STRA</name>
<protein>
    <submittedName>
        <fullName evidence="1">Uncharacterized protein</fullName>
    </submittedName>
</protein>
<reference evidence="1 2" key="1">
    <citation type="journal article" date="2023" name="Commun. Biol.">
        <title>Genome analysis of Parmales, the sister group of diatoms, reveals the evolutionary specialization of diatoms from phago-mixotrophs to photoautotrophs.</title>
        <authorList>
            <person name="Ban H."/>
            <person name="Sato S."/>
            <person name="Yoshikawa S."/>
            <person name="Yamada K."/>
            <person name="Nakamura Y."/>
            <person name="Ichinomiya M."/>
            <person name="Sato N."/>
            <person name="Blanc-Mathieu R."/>
            <person name="Endo H."/>
            <person name="Kuwata A."/>
            <person name="Ogata H."/>
        </authorList>
    </citation>
    <scope>NUCLEOTIDE SEQUENCE [LARGE SCALE GENOMIC DNA]</scope>
</reference>